<dbReference type="Proteomes" id="UP001610334">
    <property type="component" value="Unassembled WGS sequence"/>
</dbReference>
<proteinExistence type="predicted"/>
<feature type="non-terminal residue" evidence="2">
    <location>
        <position position="69"/>
    </location>
</feature>
<organism evidence="2 3">
    <name type="scientific">Aspergillus granulosus</name>
    <dbReference type="NCBI Taxonomy" id="176169"/>
    <lineage>
        <taxon>Eukaryota</taxon>
        <taxon>Fungi</taxon>
        <taxon>Dikarya</taxon>
        <taxon>Ascomycota</taxon>
        <taxon>Pezizomycotina</taxon>
        <taxon>Eurotiomycetes</taxon>
        <taxon>Eurotiomycetidae</taxon>
        <taxon>Eurotiales</taxon>
        <taxon>Aspergillaceae</taxon>
        <taxon>Aspergillus</taxon>
        <taxon>Aspergillus subgen. Nidulantes</taxon>
    </lineage>
</organism>
<evidence type="ECO:0000313" key="3">
    <source>
        <dbReference type="Proteomes" id="UP001610334"/>
    </source>
</evidence>
<name>A0ABR4HUL8_9EURO</name>
<gene>
    <name evidence="2" type="ORF">BJX63DRAFT_382656</name>
</gene>
<keyword evidence="3" id="KW-1185">Reference proteome</keyword>
<feature type="compositionally biased region" description="Acidic residues" evidence="1">
    <location>
        <begin position="50"/>
        <end position="69"/>
    </location>
</feature>
<accession>A0ABR4HUL8</accession>
<evidence type="ECO:0000313" key="2">
    <source>
        <dbReference type="EMBL" id="KAL2819183.1"/>
    </source>
</evidence>
<feature type="region of interest" description="Disordered" evidence="1">
    <location>
        <begin position="45"/>
        <end position="69"/>
    </location>
</feature>
<protein>
    <submittedName>
        <fullName evidence="2">Uncharacterized protein</fullName>
    </submittedName>
</protein>
<dbReference type="EMBL" id="JBFXLT010000011">
    <property type="protein sequence ID" value="KAL2819183.1"/>
    <property type="molecule type" value="Genomic_DNA"/>
</dbReference>
<sequence length="69" mass="7480">MGKITFYCNICAGPLANWDLRKRSMLQPGDLEQIAFDDECECEYGSGVANDEEDEDEENAEEGEGGGGG</sequence>
<comment type="caution">
    <text evidence="2">The sequence shown here is derived from an EMBL/GenBank/DDBJ whole genome shotgun (WGS) entry which is preliminary data.</text>
</comment>
<evidence type="ECO:0000256" key="1">
    <source>
        <dbReference type="SAM" id="MobiDB-lite"/>
    </source>
</evidence>
<reference evidence="2 3" key="1">
    <citation type="submission" date="2024-07" db="EMBL/GenBank/DDBJ databases">
        <title>Section-level genome sequencing and comparative genomics of Aspergillus sections Usti and Cavernicolus.</title>
        <authorList>
            <consortium name="Lawrence Berkeley National Laboratory"/>
            <person name="Nybo J.L."/>
            <person name="Vesth T.C."/>
            <person name="Theobald S."/>
            <person name="Frisvad J.C."/>
            <person name="Larsen T.O."/>
            <person name="Kjaerboelling I."/>
            <person name="Rothschild-Mancinelli K."/>
            <person name="Lyhne E.K."/>
            <person name="Kogle M.E."/>
            <person name="Barry K."/>
            <person name="Clum A."/>
            <person name="Na H."/>
            <person name="Ledsgaard L."/>
            <person name="Lin J."/>
            <person name="Lipzen A."/>
            <person name="Kuo A."/>
            <person name="Riley R."/>
            <person name="Mondo S."/>
            <person name="Labutti K."/>
            <person name="Haridas S."/>
            <person name="Pangalinan J."/>
            <person name="Salamov A.A."/>
            <person name="Simmons B.A."/>
            <person name="Magnuson J.K."/>
            <person name="Chen J."/>
            <person name="Drula E."/>
            <person name="Henrissat B."/>
            <person name="Wiebenga A."/>
            <person name="Lubbers R.J."/>
            <person name="Gomes A.C."/>
            <person name="Makela M.R."/>
            <person name="Stajich J."/>
            <person name="Grigoriev I.V."/>
            <person name="Mortensen U.H."/>
            <person name="De Vries R.P."/>
            <person name="Baker S.E."/>
            <person name="Andersen M.R."/>
        </authorList>
    </citation>
    <scope>NUCLEOTIDE SEQUENCE [LARGE SCALE GENOMIC DNA]</scope>
    <source>
        <strain evidence="2 3">CBS 588.65</strain>
    </source>
</reference>